<dbReference type="Proteomes" id="UP001152888">
    <property type="component" value="Unassembled WGS sequence"/>
</dbReference>
<evidence type="ECO:0000313" key="2">
    <source>
        <dbReference type="EMBL" id="CAH1961474.1"/>
    </source>
</evidence>
<sequence length="53" mass="6650">MTRPVLHRTLSKYMQFLLIKWKTMSLFYSLPYSFDPWLIIFLLQVFIFFFSFF</sequence>
<evidence type="ECO:0000256" key="1">
    <source>
        <dbReference type="SAM" id="Phobius"/>
    </source>
</evidence>
<dbReference type="AlphaFoldDB" id="A0A9P0JVP7"/>
<protein>
    <submittedName>
        <fullName evidence="2">Uncharacterized protein</fullName>
    </submittedName>
</protein>
<keyword evidence="1" id="KW-0472">Membrane</keyword>
<keyword evidence="1" id="KW-0812">Transmembrane</keyword>
<organism evidence="2 3">
    <name type="scientific">Acanthoscelides obtectus</name>
    <name type="common">Bean weevil</name>
    <name type="synonym">Bruchus obtectus</name>
    <dbReference type="NCBI Taxonomy" id="200917"/>
    <lineage>
        <taxon>Eukaryota</taxon>
        <taxon>Metazoa</taxon>
        <taxon>Ecdysozoa</taxon>
        <taxon>Arthropoda</taxon>
        <taxon>Hexapoda</taxon>
        <taxon>Insecta</taxon>
        <taxon>Pterygota</taxon>
        <taxon>Neoptera</taxon>
        <taxon>Endopterygota</taxon>
        <taxon>Coleoptera</taxon>
        <taxon>Polyphaga</taxon>
        <taxon>Cucujiformia</taxon>
        <taxon>Chrysomeloidea</taxon>
        <taxon>Chrysomelidae</taxon>
        <taxon>Bruchinae</taxon>
        <taxon>Bruchini</taxon>
        <taxon>Acanthoscelides</taxon>
    </lineage>
</organism>
<dbReference type="EMBL" id="CAKOFQ010006695">
    <property type="protein sequence ID" value="CAH1961474.1"/>
    <property type="molecule type" value="Genomic_DNA"/>
</dbReference>
<feature type="transmembrane region" description="Helical" evidence="1">
    <location>
        <begin position="34"/>
        <end position="52"/>
    </location>
</feature>
<gene>
    <name evidence="2" type="ORF">ACAOBT_LOCUS4179</name>
</gene>
<keyword evidence="3" id="KW-1185">Reference proteome</keyword>
<proteinExistence type="predicted"/>
<reference evidence="2" key="1">
    <citation type="submission" date="2022-03" db="EMBL/GenBank/DDBJ databases">
        <authorList>
            <person name="Sayadi A."/>
        </authorList>
    </citation>
    <scope>NUCLEOTIDE SEQUENCE</scope>
</reference>
<name>A0A9P0JVP7_ACAOB</name>
<accession>A0A9P0JVP7</accession>
<comment type="caution">
    <text evidence="2">The sequence shown here is derived from an EMBL/GenBank/DDBJ whole genome shotgun (WGS) entry which is preliminary data.</text>
</comment>
<evidence type="ECO:0000313" key="3">
    <source>
        <dbReference type="Proteomes" id="UP001152888"/>
    </source>
</evidence>
<keyword evidence="1" id="KW-1133">Transmembrane helix</keyword>